<keyword evidence="1" id="KW-0802">TPR repeat</keyword>
<accession>A0A5C6RQP0</accession>
<dbReference type="OrthoDB" id="1522549at2"/>
<dbReference type="Gene3D" id="1.25.40.10">
    <property type="entry name" value="Tetratricopeptide repeat domain"/>
    <property type="match status" value="4"/>
</dbReference>
<dbReference type="PROSITE" id="PS51257">
    <property type="entry name" value="PROKAR_LIPOPROTEIN"/>
    <property type="match status" value="1"/>
</dbReference>
<dbReference type="SUPFAM" id="SSF48452">
    <property type="entry name" value="TPR-like"/>
    <property type="match status" value="1"/>
</dbReference>
<feature type="repeat" description="TPR" evidence="1">
    <location>
        <begin position="338"/>
        <end position="371"/>
    </location>
</feature>
<reference evidence="2 3" key="1">
    <citation type="submission" date="2019-08" db="EMBL/GenBank/DDBJ databases">
        <title>Genome of Vicingus serpentipes NCIMB 15042.</title>
        <authorList>
            <person name="Bowman J.P."/>
        </authorList>
    </citation>
    <scope>NUCLEOTIDE SEQUENCE [LARGE SCALE GENOMIC DNA]</scope>
    <source>
        <strain evidence="2 3">NCIMB 15042</strain>
    </source>
</reference>
<evidence type="ECO:0000313" key="2">
    <source>
        <dbReference type="EMBL" id="TXB64329.1"/>
    </source>
</evidence>
<dbReference type="Proteomes" id="UP000321721">
    <property type="component" value="Unassembled WGS sequence"/>
</dbReference>
<dbReference type="InterPro" id="IPR011990">
    <property type="entry name" value="TPR-like_helical_dom_sf"/>
</dbReference>
<dbReference type="PROSITE" id="PS50005">
    <property type="entry name" value="TPR"/>
    <property type="match status" value="2"/>
</dbReference>
<dbReference type="InterPro" id="IPR019734">
    <property type="entry name" value="TPR_rpt"/>
</dbReference>
<dbReference type="SMART" id="SM00028">
    <property type="entry name" value="TPR"/>
    <property type="match status" value="5"/>
</dbReference>
<dbReference type="EMBL" id="VOOS01000005">
    <property type="protein sequence ID" value="TXB64329.1"/>
    <property type="molecule type" value="Genomic_DNA"/>
</dbReference>
<sequence>MKLKSHIIIAFSALLLVGCSTKKNSFTRRAFHNTTARYNGYFNAKEIMKANDLALREEHQDDYSEILPLFIYPSEDKSKNLYPDMDKIIEKTSEVIDRHSIYVKKEEHNRWIDDSYTLMGKARFYKYEHYVAIEIFEYLAKAYNKKPEKNAALIWLARCHMELNEMNKAESYLKLMEGGKAPPEKYNSEYNALYADYLIRKHQYDDAIAKLEEALKTTKKRIDKRRFNYVLAQLWLKKKEYAKASEVFTKVIKLRPRYDMMFNAQISRALSFDVGGEDNNDIKKMLNKMLKDAKNKEFLDQIYYALADIAFKEGNEPLGIEYLQKSAASSVNNPKQKALAYLRLGELYFDKPLYVPAQAYYDSCIAVLPETYKNYDNIFARSKALSNLVEKIKIVETQDSLQRMANDEGYRNQVIDELIQKEKDFEAEQALMAQYAGNDFDLSNTNSINTQSNGKWYFYNQTTLGFGFADFKKNWGDRKLEDNWRRINKQTTISFDEDFSTSTDSLSNDSIPENPKLTSEYYLKFLPLDEKKMNASHNQIIEALYAQGNIYREDFTDYPLATKAFETLLERYDTCRYRLPTWYNLYRISLLINDDVMKEKYRNLILNNYPESEYAQIIQDPTYNKVTRENRKRVDNYYSIVYEYYKDGKYSTVLTRCEKAKAIFADNHIKEKFDFIAALSIGHTSPIDTFKVVLQNIIDQYPGTDEATESQNILNLIKKGINIVEEPNSSGIVYNYNAEDKYTFVAVIPSSDKKTNNYKINISNFNTKYFSTKTLNVNSIFLNGLNQIITVKELENEKDAIDYLKTFKLNQDELTELNGKNYQYFFISTENFITFYKDKNILTYLNYFNNQYELD</sequence>
<gene>
    <name evidence="2" type="ORF">FRY74_11090</name>
</gene>
<name>A0A5C6RQP0_9FLAO</name>
<organism evidence="2 3">
    <name type="scientific">Vicingus serpentipes</name>
    <dbReference type="NCBI Taxonomy" id="1926625"/>
    <lineage>
        <taxon>Bacteria</taxon>
        <taxon>Pseudomonadati</taxon>
        <taxon>Bacteroidota</taxon>
        <taxon>Flavobacteriia</taxon>
        <taxon>Flavobacteriales</taxon>
        <taxon>Vicingaceae</taxon>
        <taxon>Vicingus</taxon>
    </lineage>
</organism>
<dbReference type="RefSeq" id="WP_147101590.1">
    <property type="nucleotide sequence ID" value="NZ_VOOS01000005.1"/>
</dbReference>
<keyword evidence="3" id="KW-1185">Reference proteome</keyword>
<feature type="repeat" description="TPR" evidence="1">
    <location>
        <begin position="225"/>
        <end position="258"/>
    </location>
</feature>
<dbReference type="AlphaFoldDB" id="A0A5C6RQP0"/>
<comment type="caution">
    <text evidence="2">The sequence shown here is derived from an EMBL/GenBank/DDBJ whole genome shotgun (WGS) entry which is preliminary data.</text>
</comment>
<evidence type="ECO:0000256" key="1">
    <source>
        <dbReference type="PROSITE-ProRule" id="PRU00339"/>
    </source>
</evidence>
<protein>
    <submittedName>
        <fullName evidence="2">Tetratricopeptide repeat protein</fullName>
    </submittedName>
</protein>
<evidence type="ECO:0000313" key="3">
    <source>
        <dbReference type="Proteomes" id="UP000321721"/>
    </source>
</evidence>
<proteinExistence type="predicted"/>
<dbReference type="Pfam" id="PF13432">
    <property type="entry name" value="TPR_16"/>
    <property type="match status" value="1"/>
</dbReference>